<dbReference type="Proteomes" id="UP000757232">
    <property type="component" value="Unassembled WGS sequence"/>
</dbReference>
<name>A0A9Q5I0F8_SANBA</name>
<dbReference type="EMBL" id="LNZH02000157">
    <property type="protein sequence ID" value="OCB89378.1"/>
    <property type="molecule type" value="Genomic_DNA"/>
</dbReference>
<feature type="compositionally biased region" description="Polar residues" evidence="1">
    <location>
        <begin position="45"/>
        <end position="70"/>
    </location>
</feature>
<comment type="caution">
    <text evidence="2">The sequence shown here is derived from an EMBL/GenBank/DDBJ whole genome shotgun (WGS) entry which is preliminary data.</text>
</comment>
<dbReference type="AlphaFoldDB" id="A0A9Q5I0F8"/>
<organism evidence="2 3">
    <name type="scientific">Sanghuangporus baumii</name>
    <name type="common">Phellinus baumii</name>
    <dbReference type="NCBI Taxonomy" id="108892"/>
    <lineage>
        <taxon>Eukaryota</taxon>
        <taxon>Fungi</taxon>
        <taxon>Dikarya</taxon>
        <taxon>Basidiomycota</taxon>
        <taxon>Agaricomycotina</taxon>
        <taxon>Agaricomycetes</taxon>
        <taxon>Hymenochaetales</taxon>
        <taxon>Hymenochaetaceae</taxon>
        <taxon>Sanghuangporus</taxon>
    </lineage>
</organism>
<reference evidence="2" key="1">
    <citation type="submission" date="2016-06" db="EMBL/GenBank/DDBJ databases">
        <title>Draft Genome sequence of the fungus Inonotus baumii.</title>
        <authorList>
            <person name="Zhu H."/>
            <person name="Lin W."/>
        </authorList>
    </citation>
    <scope>NUCLEOTIDE SEQUENCE</scope>
    <source>
        <strain evidence="2">821</strain>
    </source>
</reference>
<feature type="compositionally biased region" description="Low complexity" evidence="1">
    <location>
        <begin position="18"/>
        <end position="30"/>
    </location>
</feature>
<protein>
    <submittedName>
        <fullName evidence="2">Uncharacterized protein</fullName>
    </submittedName>
</protein>
<keyword evidence="3" id="KW-1185">Reference proteome</keyword>
<sequence>MRPVNEPEPIDMGSQTPSAAVNANSSSIASEYRTQKASLMRQVRRQSTNQPLPEPQESLQDPSTGHFLSSSDREFTISGSFIQEISLLMQEMDNMRSRMAEIVRRQQEEAATRNTTLATLVPSDGDDRQTAPPAYPELGEC</sequence>
<evidence type="ECO:0000256" key="1">
    <source>
        <dbReference type="SAM" id="MobiDB-lite"/>
    </source>
</evidence>
<feature type="region of interest" description="Disordered" evidence="1">
    <location>
        <begin position="105"/>
        <end position="141"/>
    </location>
</feature>
<evidence type="ECO:0000313" key="2">
    <source>
        <dbReference type="EMBL" id="OCB89378.1"/>
    </source>
</evidence>
<gene>
    <name evidence="2" type="ORF">A7U60_g3468</name>
</gene>
<evidence type="ECO:0000313" key="3">
    <source>
        <dbReference type="Proteomes" id="UP000757232"/>
    </source>
</evidence>
<accession>A0A9Q5I0F8</accession>
<proteinExistence type="predicted"/>
<feature type="region of interest" description="Disordered" evidence="1">
    <location>
        <begin position="1"/>
        <end position="72"/>
    </location>
</feature>